<reference evidence="1 2" key="2">
    <citation type="submission" date="2018-11" db="EMBL/GenBank/DDBJ databases">
        <authorList>
            <consortium name="Pathogen Informatics"/>
        </authorList>
    </citation>
    <scope>NUCLEOTIDE SEQUENCE [LARGE SCALE GENOMIC DNA]</scope>
</reference>
<gene>
    <name evidence="1" type="ORF">HNAJ_LOCUS13627</name>
</gene>
<evidence type="ECO:0000313" key="1">
    <source>
        <dbReference type="EMBL" id="VDO16532.1"/>
    </source>
</evidence>
<protein>
    <submittedName>
        <fullName evidence="1 3">Uncharacterized protein</fullName>
    </submittedName>
</protein>
<evidence type="ECO:0000313" key="2">
    <source>
        <dbReference type="Proteomes" id="UP000278807"/>
    </source>
</evidence>
<name>A0A0R3U0K4_RODNA</name>
<dbReference type="WBParaSite" id="HNAJ_0001365301-mRNA-1">
    <property type="protein sequence ID" value="HNAJ_0001365301-mRNA-1"/>
    <property type="gene ID" value="HNAJ_0001365301"/>
</dbReference>
<keyword evidence="2" id="KW-1185">Reference proteome</keyword>
<proteinExistence type="predicted"/>
<organism evidence="3">
    <name type="scientific">Rodentolepis nana</name>
    <name type="common">Dwarf tapeworm</name>
    <name type="synonym">Hymenolepis nana</name>
    <dbReference type="NCBI Taxonomy" id="102285"/>
    <lineage>
        <taxon>Eukaryota</taxon>
        <taxon>Metazoa</taxon>
        <taxon>Spiralia</taxon>
        <taxon>Lophotrochozoa</taxon>
        <taxon>Platyhelminthes</taxon>
        <taxon>Cestoda</taxon>
        <taxon>Eucestoda</taxon>
        <taxon>Cyclophyllidea</taxon>
        <taxon>Hymenolepididae</taxon>
        <taxon>Rodentolepis</taxon>
    </lineage>
</organism>
<evidence type="ECO:0000313" key="3">
    <source>
        <dbReference type="WBParaSite" id="HNAJ_0001365301-mRNA-1"/>
    </source>
</evidence>
<reference evidence="3" key="1">
    <citation type="submission" date="2017-02" db="UniProtKB">
        <authorList>
            <consortium name="WormBaseParasite"/>
        </authorList>
    </citation>
    <scope>IDENTIFICATION</scope>
</reference>
<dbReference type="Proteomes" id="UP000278807">
    <property type="component" value="Unassembled WGS sequence"/>
</dbReference>
<dbReference type="AlphaFoldDB" id="A0A0R3U0K4"/>
<sequence length="71" mass="8404">MVAIGNSELSPRQINTTRLVVHCFRRWLFLVASRRSCTEQITPNHEARVRVDRRIESRLLRLEKEAKENSE</sequence>
<accession>A0A0R3U0K4</accession>
<dbReference type="EMBL" id="UZAE01015755">
    <property type="protein sequence ID" value="VDO16532.1"/>
    <property type="molecule type" value="Genomic_DNA"/>
</dbReference>